<dbReference type="Pfam" id="PF12937">
    <property type="entry name" value="F-box-like"/>
    <property type="match status" value="1"/>
</dbReference>
<dbReference type="InterPro" id="IPR001810">
    <property type="entry name" value="F-box_dom"/>
</dbReference>
<proteinExistence type="predicted"/>
<dbReference type="SUPFAM" id="SSF81383">
    <property type="entry name" value="F-box domain"/>
    <property type="match status" value="1"/>
</dbReference>
<name>A0A9P5MYC1_9AGAM</name>
<dbReference type="AlphaFoldDB" id="A0A9P5MYC1"/>
<sequence length="615" mass="67902">MASSVEDSPECLRKAIDDELESLEKTARTLKLRRNALAPISRLPPETIAIIFSFLSLPREYVRLLTADKQDNLAWLRVSHVCHRWREIALNHPRFWSHVDFTTLTSAGATEVLSRSKMAPLELEANLSCVHWGGDRLDAFRKQVATHVSHTCRLSVAADFADLQSTIDQLASPAPALEWLSLVVEDEAHLRMGISANAFIPPTLFDGTAPRLSRLQLDHCDISWTSPLFKDLRILELQTLSLHSRPGLGEWLDAMEQMLQLETLVVNFATPRAPPVGTSVSDPTRVITHPSLTQLNLSASASDCTLALSHLVLPALIRLRVDVTSELSGADDVRALIPYFSRNAHGPQDAEPLQSILVSGEPSLTEVIVWTTAGADMEVQNPVSLIGATLSARAIFTASGHTWRFGTDVEIFDATLAALPLGSLNTLTVQNSSRFPERLWLAHAPRWPLLERVRLVGTVAKSFTTVLAKETPSEGPLLPSLTKLSLLNTLHTGDTSNLLDMLTGRVEQGVPLEALDLRACEAPDRAVQLFGEIVVDVQGPDAGYRSTGWWPTLSNWSRDMGLLLFHRDVDENDGGDEGEDVLSDDSLVLHHPWYHGYVNSGDEDDEDEDEELAWW</sequence>
<comment type="caution">
    <text evidence="2">The sequence shown here is derived from an EMBL/GenBank/DDBJ whole genome shotgun (WGS) entry which is preliminary data.</text>
</comment>
<dbReference type="InterPro" id="IPR036047">
    <property type="entry name" value="F-box-like_dom_sf"/>
</dbReference>
<reference evidence="2" key="2">
    <citation type="journal article" date="2020" name="Nat. Commun.">
        <title>Large-scale genome sequencing of mycorrhizal fungi provides insights into the early evolution of symbiotic traits.</title>
        <authorList>
            <person name="Miyauchi S."/>
            <person name="Kiss E."/>
            <person name="Kuo A."/>
            <person name="Drula E."/>
            <person name="Kohler A."/>
            <person name="Sanchez-Garcia M."/>
            <person name="Morin E."/>
            <person name="Andreopoulos B."/>
            <person name="Barry K.W."/>
            <person name="Bonito G."/>
            <person name="Buee M."/>
            <person name="Carver A."/>
            <person name="Chen C."/>
            <person name="Cichocki N."/>
            <person name="Clum A."/>
            <person name="Culley D."/>
            <person name="Crous P.W."/>
            <person name="Fauchery L."/>
            <person name="Girlanda M."/>
            <person name="Hayes R.D."/>
            <person name="Keri Z."/>
            <person name="LaButti K."/>
            <person name="Lipzen A."/>
            <person name="Lombard V."/>
            <person name="Magnuson J."/>
            <person name="Maillard F."/>
            <person name="Murat C."/>
            <person name="Nolan M."/>
            <person name="Ohm R.A."/>
            <person name="Pangilinan J."/>
            <person name="Pereira M.F."/>
            <person name="Perotto S."/>
            <person name="Peter M."/>
            <person name="Pfister S."/>
            <person name="Riley R."/>
            <person name="Sitrit Y."/>
            <person name="Stielow J.B."/>
            <person name="Szollosi G."/>
            <person name="Zifcakova L."/>
            <person name="Stursova M."/>
            <person name="Spatafora J.W."/>
            <person name="Tedersoo L."/>
            <person name="Vaario L.M."/>
            <person name="Yamada A."/>
            <person name="Yan M."/>
            <person name="Wang P."/>
            <person name="Xu J."/>
            <person name="Bruns T."/>
            <person name="Baldrian P."/>
            <person name="Vilgalys R."/>
            <person name="Dunand C."/>
            <person name="Henrissat B."/>
            <person name="Grigoriev I.V."/>
            <person name="Hibbett D."/>
            <person name="Nagy L.G."/>
            <person name="Martin F.M."/>
        </authorList>
    </citation>
    <scope>NUCLEOTIDE SEQUENCE</scope>
    <source>
        <strain evidence="2">Prilba</strain>
    </source>
</reference>
<dbReference type="EMBL" id="WHVB01000006">
    <property type="protein sequence ID" value="KAF8481669.1"/>
    <property type="molecule type" value="Genomic_DNA"/>
</dbReference>
<keyword evidence="3" id="KW-1185">Reference proteome</keyword>
<dbReference type="SUPFAM" id="SSF52047">
    <property type="entry name" value="RNI-like"/>
    <property type="match status" value="1"/>
</dbReference>
<feature type="domain" description="F-box" evidence="1">
    <location>
        <begin position="40"/>
        <end position="101"/>
    </location>
</feature>
<dbReference type="Gene3D" id="1.20.1280.50">
    <property type="match status" value="1"/>
</dbReference>
<dbReference type="OrthoDB" id="3172239at2759"/>
<evidence type="ECO:0000313" key="3">
    <source>
        <dbReference type="Proteomes" id="UP000759537"/>
    </source>
</evidence>
<organism evidence="2 3">
    <name type="scientific">Russula ochroleuca</name>
    <dbReference type="NCBI Taxonomy" id="152965"/>
    <lineage>
        <taxon>Eukaryota</taxon>
        <taxon>Fungi</taxon>
        <taxon>Dikarya</taxon>
        <taxon>Basidiomycota</taxon>
        <taxon>Agaricomycotina</taxon>
        <taxon>Agaricomycetes</taxon>
        <taxon>Russulales</taxon>
        <taxon>Russulaceae</taxon>
        <taxon>Russula</taxon>
    </lineage>
</organism>
<gene>
    <name evidence="2" type="ORF">DFH94DRAFT_732324</name>
</gene>
<evidence type="ECO:0000313" key="2">
    <source>
        <dbReference type="EMBL" id="KAF8481669.1"/>
    </source>
</evidence>
<dbReference type="Proteomes" id="UP000759537">
    <property type="component" value="Unassembled WGS sequence"/>
</dbReference>
<accession>A0A9P5MYC1</accession>
<protein>
    <recommendedName>
        <fullName evidence="1">F-box domain-containing protein</fullName>
    </recommendedName>
</protein>
<reference evidence="2" key="1">
    <citation type="submission" date="2019-10" db="EMBL/GenBank/DDBJ databases">
        <authorList>
            <consortium name="DOE Joint Genome Institute"/>
            <person name="Kuo A."/>
            <person name="Miyauchi S."/>
            <person name="Kiss E."/>
            <person name="Drula E."/>
            <person name="Kohler A."/>
            <person name="Sanchez-Garcia M."/>
            <person name="Andreopoulos B."/>
            <person name="Barry K.W."/>
            <person name="Bonito G."/>
            <person name="Buee M."/>
            <person name="Carver A."/>
            <person name="Chen C."/>
            <person name="Cichocki N."/>
            <person name="Clum A."/>
            <person name="Culley D."/>
            <person name="Crous P.W."/>
            <person name="Fauchery L."/>
            <person name="Girlanda M."/>
            <person name="Hayes R."/>
            <person name="Keri Z."/>
            <person name="LaButti K."/>
            <person name="Lipzen A."/>
            <person name="Lombard V."/>
            <person name="Magnuson J."/>
            <person name="Maillard F."/>
            <person name="Morin E."/>
            <person name="Murat C."/>
            <person name="Nolan M."/>
            <person name="Ohm R."/>
            <person name="Pangilinan J."/>
            <person name="Pereira M."/>
            <person name="Perotto S."/>
            <person name="Peter M."/>
            <person name="Riley R."/>
            <person name="Sitrit Y."/>
            <person name="Stielow B."/>
            <person name="Szollosi G."/>
            <person name="Zifcakova L."/>
            <person name="Stursova M."/>
            <person name="Spatafora J.W."/>
            <person name="Tedersoo L."/>
            <person name="Vaario L.-M."/>
            <person name="Yamada A."/>
            <person name="Yan M."/>
            <person name="Wang P."/>
            <person name="Xu J."/>
            <person name="Bruns T."/>
            <person name="Baldrian P."/>
            <person name="Vilgalys R."/>
            <person name="Henrissat B."/>
            <person name="Grigoriev I.V."/>
            <person name="Hibbett D."/>
            <person name="Nagy L.G."/>
            <person name="Martin F.M."/>
        </authorList>
    </citation>
    <scope>NUCLEOTIDE SEQUENCE</scope>
    <source>
        <strain evidence="2">Prilba</strain>
    </source>
</reference>
<evidence type="ECO:0000259" key="1">
    <source>
        <dbReference type="Pfam" id="PF12937"/>
    </source>
</evidence>